<keyword evidence="4" id="KW-1185">Reference proteome</keyword>
<gene>
    <name evidence="3" type="ORF">FWILDA_LOCUS14803</name>
</gene>
<comment type="caution">
    <text evidence="3">The sequence shown here is derived from an EMBL/GenBank/DDBJ whole genome shotgun (WGS) entry which is preliminary data.</text>
</comment>
<evidence type="ECO:0000256" key="1">
    <source>
        <dbReference type="SAM" id="Coils"/>
    </source>
</evidence>
<evidence type="ECO:0000313" key="3">
    <source>
        <dbReference type="EMBL" id="CAI2190894.1"/>
    </source>
</evidence>
<feature type="compositionally biased region" description="Polar residues" evidence="2">
    <location>
        <begin position="365"/>
        <end position="381"/>
    </location>
</feature>
<reference evidence="3" key="1">
    <citation type="submission" date="2022-08" db="EMBL/GenBank/DDBJ databases">
        <authorList>
            <person name="Kallberg Y."/>
            <person name="Tangrot J."/>
            <person name="Rosling A."/>
        </authorList>
    </citation>
    <scope>NUCLEOTIDE SEQUENCE</scope>
    <source>
        <strain evidence="3">Wild A</strain>
    </source>
</reference>
<dbReference type="EMBL" id="CAMKVN010006924">
    <property type="protein sequence ID" value="CAI2190894.1"/>
    <property type="molecule type" value="Genomic_DNA"/>
</dbReference>
<proteinExistence type="predicted"/>
<sequence length="444" mass="51608">MTNKDQLQKELLAEVKEGIKPSDLKRKLKRSKSADDITQIPTPPPPPNHLLTDQLKEKQTEIESLRKQKDDKDLKITELKQQLDDSLVARIAGLHVFGKEHESRTQVEQELNETIDQASSELNQGDDEITQLRTKLFQATQQVNSLQRELNLTRINRNSPVKDSPVYNDNFLTNLDYLQYALYALMQRKNNLAHFTGSDSPQEIQAVKKVNQIFADFCKNEIGGQDINEIRTKLNGRTLTEILEENEDYETKTDELTRKKGELEAEITSLTTAYKNRVNEKERLITRLQEEKKELQTKVKNKAKLLDEEQLEAKKSEGRITSLETQLTELKTEIQQDQQEHHDQLRQINLLFDPNAKNYSEIDFTGSSCPKGQREQNNPNPEQMEKKEVGTQWDLKERAREGKRYVESEIKNQVQQTVNPHLNKVKETALKPRAYYNDQPPFYR</sequence>
<dbReference type="OrthoDB" id="10488638at2759"/>
<organism evidence="3 4">
    <name type="scientific">Funneliformis geosporum</name>
    <dbReference type="NCBI Taxonomy" id="1117311"/>
    <lineage>
        <taxon>Eukaryota</taxon>
        <taxon>Fungi</taxon>
        <taxon>Fungi incertae sedis</taxon>
        <taxon>Mucoromycota</taxon>
        <taxon>Glomeromycotina</taxon>
        <taxon>Glomeromycetes</taxon>
        <taxon>Glomerales</taxon>
        <taxon>Glomeraceae</taxon>
        <taxon>Funneliformis</taxon>
    </lineage>
</organism>
<keyword evidence="1" id="KW-0175">Coiled coil</keyword>
<feature type="region of interest" description="Disordered" evidence="2">
    <location>
        <begin position="361"/>
        <end position="394"/>
    </location>
</feature>
<feature type="coiled-coil region" evidence="1">
    <location>
        <begin position="239"/>
        <end position="347"/>
    </location>
</feature>
<feature type="non-terminal residue" evidence="3">
    <location>
        <position position="1"/>
    </location>
</feature>
<dbReference type="Proteomes" id="UP001153678">
    <property type="component" value="Unassembled WGS sequence"/>
</dbReference>
<evidence type="ECO:0000256" key="2">
    <source>
        <dbReference type="SAM" id="MobiDB-lite"/>
    </source>
</evidence>
<feature type="region of interest" description="Disordered" evidence="2">
    <location>
        <begin position="22"/>
        <end position="51"/>
    </location>
</feature>
<dbReference type="AlphaFoldDB" id="A0A9W4T595"/>
<feature type="compositionally biased region" description="Basic and acidic residues" evidence="2">
    <location>
        <begin position="383"/>
        <end position="394"/>
    </location>
</feature>
<protein>
    <submittedName>
        <fullName evidence="3">13394_t:CDS:1</fullName>
    </submittedName>
</protein>
<name>A0A9W4T595_9GLOM</name>
<accession>A0A9W4T595</accession>
<feature type="coiled-coil region" evidence="1">
    <location>
        <begin position="108"/>
        <end position="149"/>
    </location>
</feature>
<evidence type="ECO:0000313" key="4">
    <source>
        <dbReference type="Proteomes" id="UP001153678"/>
    </source>
</evidence>